<dbReference type="EMBL" id="JRGF01000001">
    <property type="protein sequence ID" value="KHE42936.1"/>
    <property type="molecule type" value="Genomic_DNA"/>
</dbReference>
<dbReference type="PANTHER" id="PTHR30040">
    <property type="entry name" value="THIAMINE BIOSYNTHESIS LIPOPROTEIN APBE"/>
    <property type="match status" value="1"/>
</dbReference>
<proteinExistence type="inferred from homology"/>
<dbReference type="InterPro" id="IPR003374">
    <property type="entry name" value="ApbE-like_sf"/>
</dbReference>
<keyword evidence="4 11" id="KW-0285">Flavoprotein</keyword>
<evidence type="ECO:0000313" key="12">
    <source>
        <dbReference type="EMBL" id="KHE42936.1"/>
    </source>
</evidence>
<comment type="cofactor">
    <cofactor evidence="1">
        <name>Mg(2+)</name>
        <dbReference type="ChEBI" id="CHEBI:18420"/>
    </cofactor>
</comment>
<comment type="caution">
    <text evidence="12">The sequence shown here is derived from an EMBL/GenBank/DDBJ whole genome shotgun (WGS) entry which is preliminary data.</text>
</comment>
<evidence type="ECO:0000256" key="3">
    <source>
        <dbReference type="ARBA" id="ARBA00016337"/>
    </source>
</evidence>
<dbReference type="EC" id="2.7.1.180" evidence="2 11"/>
<keyword evidence="7 11" id="KW-0274">FAD</keyword>
<dbReference type="Proteomes" id="UP000030889">
    <property type="component" value="Unassembled WGS sequence"/>
</dbReference>
<evidence type="ECO:0000256" key="5">
    <source>
        <dbReference type="ARBA" id="ARBA00022679"/>
    </source>
</evidence>
<dbReference type="SUPFAM" id="SSF143631">
    <property type="entry name" value="ApbE-like"/>
    <property type="match status" value="1"/>
</dbReference>
<dbReference type="PIRSF" id="PIRSF006268">
    <property type="entry name" value="ApbE"/>
    <property type="match status" value="1"/>
</dbReference>
<evidence type="ECO:0000256" key="2">
    <source>
        <dbReference type="ARBA" id="ARBA00011955"/>
    </source>
</evidence>
<evidence type="ECO:0000256" key="8">
    <source>
        <dbReference type="ARBA" id="ARBA00022842"/>
    </source>
</evidence>
<name>A0ABR4YL09_9BACT</name>
<accession>A0ABR4YL09</accession>
<keyword evidence="5 11" id="KW-0808">Transferase</keyword>
<comment type="similarity">
    <text evidence="11">Belongs to the ApbE family.</text>
</comment>
<keyword evidence="13" id="KW-1185">Reference proteome</keyword>
<reference evidence="12 13" key="1">
    <citation type="submission" date="2014-09" db="EMBL/GenBank/DDBJ databases">
        <title>Alistipes sp. 627, sp. nov., a novel member of the family Rikenellaceae isolated from human faeces.</title>
        <authorList>
            <person name="Shkoporov A.N."/>
            <person name="Chaplin A.V."/>
            <person name="Motuzova O.V."/>
            <person name="Kafarskaia L.I."/>
            <person name="Khokhlova E.V."/>
            <person name="Efimov B.A."/>
        </authorList>
    </citation>
    <scope>NUCLEOTIDE SEQUENCE [LARGE SCALE GENOMIC DNA]</scope>
    <source>
        <strain evidence="12 13">627</strain>
    </source>
</reference>
<keyword evidence="6 11" id="KW-0479">Metal-binding</keyword>
<dbReference type="Pfam" id="PF02424">
    <property type="entry name" value="ApbE"/>
    <property type="match status" value="1"/>
</dbReference>
<dbReference type="Gene3D" id="3.10.520.10">
    <property type="entry name" value="ApbE-like domains"/>
    <property type="match status" value="1"/>
</dbReference>
<evidence type="ECO:0000256" key="7">
    <source>
        <dbReference type="ARBA" id="ARBA00022827"/>
    </source>
</evidence>
<protein>
    <recommendedName>
        <fullName evidence="3 11">FAD:protein FMN transferase</fullName>
        <ecNumber evidence="2 11">2.7.1.180</ecNumber>
    </recommendedName>
    <alternativeName>
        <fullName evidence="9 11">Flavin transferase</fullName>
    </alternativeName>
</protein>
<dbReference type="PANTHER" id="PTHR30040:SF2">
    <property type="entry name" value="FAD:PROTEIN FMN TRANSFERASE"/>
    <property type="match status" value="1"/>
</dbReference>
<evidence type="ECO:0000313" key="13">
    <source>
        <dbReference type="Proteomes" id="UP000030889"/>
    </source>
</evidence>
<dbReference type="InterPro" id="IPR024932">
    <property type="entry name" value="ApbE"/>
</dbReference>
<evidence type="ECO:0000256" key="1">
    <source>
        <dbReference type="ARBA" id="ARBA00001946"/>
    </source>
</evidence>
<evidence type="ECO:0000256" key="9">
    <source>
        <dbReference type="ARBA" id="ARBA00031306"/>
    </source>
</evidence>
<keyword evidence="8 11" id="KW-0460">Magnesium</keyword>
<sequence>MAVGAAILLAACGRPAETAETVEGFALGTVYKVTVSDKAPDSLREKVEGICAAADSSMSVFNPRSLLSRINRNETDSLNEDIIRNIELARSVSELSGGKYDITVQPLVDAYGFIDGRQAAEVNVDSLLRYVGYEKITIREGRLIKQYPEIQIGLNSIAKGYTVDKIARMLEQEGASDYLVNVGGEIFCRGVNPSGERWHIAIDTPYEGNYLPGASTSTVINVSEAGIATSGNYRNFHTGPDGRKYTHIIDPTTGGNTESNLLSATVVAESCTLADAMATMYMALGLEGSLALLAEHPEFAVLLIYADGNGEMKMHISPAMEQYM</sequence>
<comment type="catalytic activity">
    <reaction evidence="10 11">
        <text>L-threonyl-[protein] + FAD = FMN-L-threonyl-[protein] + AMP + H(+)</text>
        <dbReference type="Rhea" id="RHEA:36847"/>
        <dbReference type="Rhea" id="RHEA-COMP:11060"/>
        <dbReference type="Rhea" id="RHEA-COMP:11061"/>
        <dbReference type="ChEBI" id="CHEBI:15378"/>
        <dbReference type="ChEBI" id="CHEBI:30013"/>
        <dbReference type="ChEBI" id="CHEBI:57692"/>
        <dbReference type="ChEBI" id="CHEBI:74257"/>
        <dbReference type="ChEBI" id="CHEBI:456215"/>
        <dbReference type="EC" id="2.7.1.180"/>
    </reaction>
</comment>
<evidence type="ECO:0000256" key="11">
    <source>
        <dbReference type="PIRNR" id="PIRNR006268"/>
    </source>
</evidence>
<organism evidence="12 13">
    <name type="scientific">Alistipes inops</name>
    <dbReference type="NCBI Taxonomy" id="1501391"/>
    <lineage>
        <taxon>Bacteria</taxon>
        <taxon>Pseudomonadati</taxon>
        <taxon>Bacteroidota</taxon>
        <taxon>Bacteroidia</taxon>
        <taxon>Bacteroidales</taxon>
        <taxon>Rikenellaceae</taxon>
        <taxon>Alistipes</taxon>
    </lineage>
</organism>
<evidence type="ECO:0000256" key="10">
    <source>
        <dbReference type="ARBA" id="ARBA00048540"/>
    </source>
</evidence>
<gene>
    <name evidence="12" type="ORF">LG35_00215</name>
</gene>
<evidence type="ECO:0000256" key="6">
    <source>
        <dbReference type="ARBA" id="ARBA00022723"/>
    </source>
</evidence>
<evidence type="ECO:0000256" key="4">
    <source>
        <dbReference type="ARBA" id="ARBA00022630"/>
    </source>
</evidence>